<comment type="caution">
    <text evidence="1">The sequence shown here is derived from an EMBL/GenBank/DDBJ whole genome shotgun (WGS) entry which is preliminary data.</text>
</comment>
<accession>A0ACC4DHY3</accession>
<sequence>MRPPARHHPCQCLEPSPRRSTERQTTCLRCCQSGVDKLILLAQVMGDAGGGGDRSRRPGSFRSATGEWRACSADGGGSSCVDRGRRWGGSSLGCSVGRGEAALAKAVAAFKSVRDASCLSRQTRLGTGLLLTLAGGGQGRSRRSPSPPPSHTPGEGSPAADEISGLKRLTSSPCWPQSLQSPPPWGVLLPLQRNLEAIVRRRWGWRRAGRALGRKVSVSSSGRGEVGGGPEGTWARSASAAAAPHSKRPAAGAGCRHALCAAPPVHATALGAGSAGAVFQITAPESALQHLRGERRCYPAASDDRPRPPIPTRRHGRRAKCALHAHAGRGRRPQLIGEGAPPLSLPRLCLGLGQFQLLCG</sequence>
<reference evidence="1" key="1">
    <citation type="submission" date="2024-12" db="EMBL/GenBank/DDBJ databases">
        <title>Comparative genomics and development of molecular markers within Purpureocillium lilacinum and among Purpureocillium species.</title>
        <authorList>
            <person name="Yeh Z.-Y."/>
            <person name="Ni N.-T."/>
            <person name="Lo P.-H."/>
            <person name="Mushyakhwo K."/>
            <person name="Lin C.-F."/>
            <person name="Nai Y.-S."/>
        </authorList>
    </citation>
    <scope>NUCLEOTIDE SEQUENCE</scope>
    <source>
        <strain evidence="1">NCHU-NPUST-175</strain>
    </source>
</reference>
<protein>
    <submittedName>
        <fullName evidence="1">Uncharacterized protein</fullName>
    </submittedName>
</protein>
<evidence type="ECO:0000313" key="1">
    <source>
        <dbReference type="EMBL" id="KAL3954905.1"/>
    </source>
</evidence>
<keyword evidence="2" id="KW-1185">Reference proteome</keyword>
<dbReference type="Proteomes" id="UP001638806">
    <property type="component" value="Unassembled WGS sequence"/>
</dbReference>
<organism evidence="1 2">
    <name type="scientific">Purpureocillium lilacinum</name>
    <name type="common">Paecilomyces lilacinus</name>
    <dbReference type="NCBI Taxonomy" id="33203"/>
    <lineage>
        <taxon>Eukaryota</taxon>
        <taxon>Fungi</taxon>
        <taxon>Dikarya</taxon>
        <taxon>Ascomycota</taxon>
        <taxon>Pezizomycotina</taxon>
        <taxon>Sordariomycetes</taxon>
        <taxon>Hypocreomycetidae</taxon>
        <taxon>Hypocreales</taxon>
        <taxon>Ophiocordycipitaceae</taxon>
        <taxon>Purpureocillium</taxon>
    </lineage>
</organism>
<gene>
    <name evidence="1" type="ORF">ACCO45_010468</name>
</gene>
<evidence type="ECO:0000313" key="2">
    <source>
        <dbReference type="Proteomes" id="UP001638806"/>
    </source>
</evidence>
<name>A0ACC4DHY3_PURLI</name>
<dbReference type="EMBL" id="JBGNUJ010000010">
    <property type="protein sequence ID" value="KAL3954905.1"/>
    <property type="molecule type" value="Genomic_DNA"/>
</dbReference>
<proteinExistence type="predicted"/>